<organism evidence="1 2">
    <name type="scientific">Babesia caballi</name>
    <dbReference type="NCBI Taxonomy" id="5871"/>
    <lineage>
        <taxon>Eukaryota</taxon>
        <taxon>Sar</taxon>
        <taxon>Alveolata</taxon>
        <taxon>Apicomplexa</taxon>
        <taxon>Aconoidasida</taxon>
        <taxon>Piroplasmida</taxon>
        <taxon>Babesiidae</taxon>
        <taxon>Babesia</taxon>
    </lineage>
</organism>
<name>A0AAV4M173_BABCB</name>
<proteinExistence type="predicted"/>
<dbReference type="RefSeq" id="XP_067718187.1">
    <property type="nucleotide sequence ID" value="XM_067862086.1"/>
</dbReference>
<dbReference type="Proteomes" id="UP001497744">
    <property type="component" value="Unassembled WGS sequence"/>
</dbReference>
<gene>
    <name evidence="1" type="ORF">BcabD6B2_55540</name>
</gene>
<dbReference type="GeneID" id="94197599"/>
<keyword evidence="2" id="KW-1185">Reference proteome</keyword>
<accession>A0AAV4M173</accession>
<sequence>MLPLCTCTEPYLPEAGHQLPPGALSARLLLPQPVLRLGHGRLSALQLAPRAVLHAHEPPSTSTHQVLLGGGPNDVGQLARLQLQVGVLLVEQLLLHDRGRLAQRVRRLPRERVAELLQLPVGPLELSAGLAAEAHELPVLVDDLLEHAAVGRSGGAEHLALLRAAGVHAQRAQTPPRLGVLAVVHQKVLDRLVGARQRLVRRHQGGLHGVRAGFRGGDLVLELLDPATAVRDAGLERLQSLVEVPHDVLVDGLQLNLPLELAVLLLLRGEGRLLLAQRLLVLSERLRLARIRQPHAPPTACSQLARSEPVSSSMRCNSELAVAIHSLVRAKDSSSFCSSSVRFRSSSKWAILSSTLSCSTARRSATALRNSDVSCTLLTSPRT</sequence>
<dbReference type="AlphaFoldDB" id="A0AAV4M173"/>
<evidence type="ECO:0000313" key="2">
    <source>
        <dbReference type="Proteomes" id="UP001497744"/>
    </source>
</evidence>
<comment type="caution">
    <text evidence="1">The sequence shown here is derived from an EMBL/GenBank/DDBJ whole genome shotgun (WGS) entry which is preliminary data.</text>
</comment>
<reference evidence="1 2" key="1">
    <citation type="submission" date="2021-06" db="EMBL/GenBank/DDBJ databases">
        <title>Genome sequence of Babesia caballi.</title>
        <authorList>
            <person name="Yamagishi J."/>
            <person name="Kidaka T."/>
            <person name="Ochi A."/>
        </authorList>
    </citation>
    <scope>NUCLEOTIDE SEQUENCE [LARGE SCALE GENOMIC DNA]</scope>
    <source>
        <strain evidence="1">USDA-D6B2</strain>
    </source>
</reference>
<evidence type="ECO:0000313" key="1">
    <source>
        <dbReference type="EMBL" id="GIX66118.1"/>
    </source>
</evidence>
<protein>
    <submittedName>
        <fullName evidence="1">Membrane-anchored protein</fullName>
    </submittedName>
</protein>
<dbReference type="EMBL" id="BPLF01000006">
    <property type="protein sequence ID" value="GIX66118.1"/>
    <property type="molecule type" value="Genomic_DNA"/>
</dbReference>